<feature type="transmembrane region" description="Helical" evidence="2">
    <location>
        <begin position="7"/>
        <end position="25"/>
    </location>
</feature>
<feature type="region of interest" description="Disordered" evidence="1">
    <location>
        <begin position="347"/>
        <end position="386"/>
    </location>
</feature>
<accession>A0A0G2H835</accession>
<dbReference type="PANTHER" id="PTHR37490:SF3">
    <property type="entry name" value="DUF3431 DOMAIN CONTAINING PROTEIN"/>
    <property type="match status" value="1"/>
</dbReference>
<name>A0A0G2H835_PHACM</name>
<dbReference type="Pfam" id="PF11913">
    <property type="entry name" value="DUF3431"/>
    <property type="match status" value="1"/>
</dbReference>
<dbReference type="InterPro" id="IPR021838">
    <property type="entry name" value="DUF3431"/>
</dbReference>
<evidence type="ECO:0000313" key="3">
    <source>
        <dbReference type="EMBL" id="KKY24820.1"/>
    </source>
</evidence>
<dbReference type="Proteomes" id="UP000053317">
    <property type="component" value="Unassembled WGS sequence"/>
</dbReference>
<evidence type="ECO:0000256" key="2">
    <source>
        <dbReference type="SAM" id="Phobius"/>
    </source>
</evidence>
<proteinExistence type="predicted"/>
<dbReference type="PANTHER" id="PTHR37490">
    <property type="entry name" value="EXPRESSED PROTEIN"/>
    <property type="match status" value="1"/>
</dbReference>
<keyword evidence="4" id="KW-1185">Reference proteome</keyword>
<sequence length="386" mass="44409">MLAVRGFRRYILAVLLAIVITTFYFSPSFEELRGEATSLYRPAKEAPVNHDVASTENSTALAWRPAPVPSKTLVVASTAEEDTSWIITNFDDEIASKSLKLAIYNVDDRNAYYAVPMNKGHESMVYLTYIIDHYDNLSDVTLFMHSHQITWHNNDLLLSDSVSTIKMLRSERVLRHGYMNLRCHHDPGCPAHIKLGTTENDVNIPEAVIMKDTWTEIFPNISIPEVLSQPCCAQFAVSADRIRTIPLEQYMYYRGWLMRTGLDDRLSGRVFEYLWQFLFAGVEEYCPEEHVCYCDGYGMCMGGKAEFDDWFETRQKLRNVEAKLSGTLADDSQVELMGDWSIEKQKEMKEKAKETRAELEQRRKAAIERGSQETERQKELGEQHSR</sequence>
<keyword evidence="2" id="KW-1133">Transmembrane helix</keyword>
<dbReference type="OrthoDB" id="426718at2759"/>
<reference evidence="3 4" key="1">
    <citation type="submission" date="2015-05" db="EMBL/GenBank/DDBJ databases">
        <title>Distinctive expansion of gene families associated with plant cell wall degradation and secondary metabolism in the genomes of grapevine trunk pathogens.</title>
        <authorList>
            <person name="Lawrence D.P."/>
            <person name="Travadon R."/>
            <person name="Rolshausen P.E."/>
            <person name="Baumgartner K."/>
        </authorList>
    </citation>
    <scope>NUCLEOTIDE SEQUENCE [LARGE SCALE GENOMIC DNA]</scope>
    <source>
        <strain evidence="3">UCRPC4</strain>
    </source>
</reference>
<dbReference type="AlphaFoldDB" id="A0A0G2H835"/>
<organism evidence="3 4">
    <name type="scientific">Phaeomoniella chlamydospora</name>
    <name type="common">Phaeoacremonium chlamydosporum</name>
    <dbReference type="NCBI Taxonomy" id="158046"/>
    <lineage>
        <taxon>Eukaryota</taxon>
        <taxon>Fungi</taxon>
        <taxon>Dikarya</taxon>
        <taxon>Ascomycota</taxon>
        <taxon>Pezizomycotina</taxon>
        <taxon>Eurotiomycetes</taxon>
        <taxon>Chaetothyriomycetidae</taxon>
        <taxon>Phaeomoniellales</taxon>
        <taxon>Phaeomoniellaceae</taxon>
        <taxon>Phaeomoniella</taxon>
    </lineage>
</organism>
<protein>
    <submittedName>
        <fullName evidence="3">Uncharacterized protein</fullName>
    </submittedName>
</protein>
<evidence type="ECO:0000313" key="4">
    <source>
        <dbReference type="Proteomes" id="UP000053317"/>
    </source>
</evidence>
<keyword evidence="2" id="KW-0472">Membrane</keyword>
<evidence type="ECO:0000256" key="1">
    <source>
        <dbReference type="SAM" id="MobiDB-lite"/>
    </source>
</evidence>
<comment type="caution">
    <text evidence="3">The sequence shown here is derived from an EMBL/GenBank/DDBJ whole genome shotgun (WGS) entry which is preliminary data.</text>
</comment>
<gene>
    <name evidence="3" type="ORF">UCRPC4_g02350</name>
</gene>
<reference evidence="3 4" key="2">
    <citation type="submission" date="2015-05" db="EMBL/GenBank/DDBJ databases">
        <authorList>
            <person name="Morales-Cruz A."/>
            <person name="Amrine K.C."/>
            <person name="Cantu D."/>
        </authorList>
    </citation>
    <scope>NUCLEOTIDE SEQUENCE [LARGE SCALE GENOMIC DNA]</scope>
    <source>
        <strain evidence="3">UCRPC4</strain>
    </source>
</reference>
<keyword evidence="2" id="KW-0812">Transmembrane</keyword>
<dbReference type="EMBL" id="LCWF01000056">
    <property type="protein sequence ID" value="KKY24820.1"/>
    <property type="molecule type" value="Genomic_DNA"/>
</dbReference>